<evidence type="ECO:0000313" key="8">
    <source>
        <dbReference type="Proteomes" id="UP000549394"/>
    </source>
</evidence>
<evidence type="ECO:0000256" key="5">
    <source>
        <dbReference type="SAM" id="Phobius"/>
    </source>
</evidence>
<comment type="subcellular location">
    <subcellularLocation>
        <location evidence="1">Membrane</location>
        <topology evidence="1">Multi-pass membrane protein</topology>
    </subcellularLocation>
</comment>
<evidence type="ECO:0000313" key="7">
    <source>
        <dbReference type="EMBL" id="CAD5112623.1"/>
    </source>
</evidence>
<gene>
    <name evidence="7" type="ORF">DGYR_LOCUS1732</name>
</gene>
<evidence type="ECO:0000259" key="6">
    <source>
        <dbReference type="Pfam" id="PF00520"/>
    </source>
</evidence>
<organism evidence="7 8">
    <name type="scientific">Dimorphilus gyrociliatus</name>
    <dbReference type="NCBI Taxonomy" id="2664684"/>
    <lineage>
        <taxon>Eukaryota</taxon>
        <taxon>Metazoa</taxon>
        <taxon>Spiralia</taxon>
        <taxon>Lophotrochozoa</taxon>
        <taxon>Annelida</taxon>
        <taxon>Polychaeta</taxon>
        <taxon>Polychaeta incertae sedis</taxon>
        <taxon>Dinophilidae</taxon>
        <taxon>Dimorphilus</taxon>
    </lineage>
</organism>
<accession>A0A7I8V8R7</accession>
<reference evidence="7 8" key="1">
    <citation type="submission" date="2020-08" db="EMBL/GenBank/DDBJ databases">
        <authorList>
            <person name="Hejnol A."/>
        </authorList>
    </citation>
    <scope>NUCLEOTIDE SEQUENCE [LARGE SCALE GENOMIC DNA]</scope>
</reference>
<dbReference type="OrthoDB" id="9994106at2759"/>
<dbReference type="PANTHER" id="PTHR13800">
    <property type="entry name" value="TRANSIENT RECEPTOR POTENTIAL CATION CHANNEL, SUBFAMILY M, MEMBER 6"/>
    <property type="match status" value="1"/>
</dbReference>
<keyword evidence="2 5" id="KW-0812">Transmembrane</keyword>
<evidence type="ECO:0000256" key="3">
    <source>
        <dbReference type="ARBA" id="ARBA00022989"/>
    </source>
</evidence>
<dbReference type="InterPro" id="IPR005821">
    <property type="entry name" value="Ion_trans_dom"/>
</dbReference>
<evidence type="ECO:0000256" key="1">
    <source>
        <dbReference type="ARBA" id="ARBA00004141"/>
    </source>
</evidence>
<dbReference type="GO" id="GO:0005886">
    <property type="term" value="C:plasma membrane"/>
    <property type="evidence" value="ECO:0007669"/>
    <property type="project" value="TreeGrafter"/>
</dbReference>
<sequence length="981" mass="114538">MTVCCDDMRDNLVTIIFDDDEHNSFRNKGKRFKRQFIRYEADDGEIAFDRIVNNRLMVDCLNETSVFFGQSKKSIEYLSDEILMFFKCLFNNNTWLITDGLNNSSSVSQRIGHLFKNEKSIFIIGVCYGILEFINFDKSIVYDKKNQLQHNHKTFFYLNDQNDYLKFMQSFQRKQLLNNLNYYNRNLFRSVFIVAGGDESTILQLKSWNRTVSNLILMRDGNDDNDTTPQYYEYPIFIIKGSGQIADILAKAVEIIRDTSFDNPFEEFEREMDKININCLEIGMSINDFYIIAELNERKRICILTDEECKEANETLRQINKFQIALKSSQILDRKVTSLSYLFSVVGFQGNLFATIKTIDTKLWEAISEKALIPYYDQLFSKKELQTSNKLHILLNHICKPTVKGIENRIVLIMYYVFGKKSNILYRPFGSNDRQYAIWDLLIFGILSHNTCLIDYLLYKTNPVASSLVASVILNGLAIKSKEYGLLNLYEELTESGQRYNMLAKKIYHSLFDKYWNKCDIFLDAHLPFDRNSERTILEIALNCNMKHLLAEPGVQKNVDSMWKSNKVPSQKNDREKSIFNWILTPQLKFFLNIFFYLSFLSLFSYFILILLNPISIQSIGVIEVLLLIWVSGLMMEEMRQIYYTSAKVFPYKEFSKIIDEDTKHFSVDFYYLAKYRDIIINYLSSNWNIIDILSIICFFTSFTLRCLLGIEKFVLVRIFYGITLILMSSRVLQFMNYIKFLGPKVLTMLEMTKDLVRFLMVAGVFLLSFGVAYQAMVGKWVKYSGKAINILAAIFGDPFWRIFGELNLEKLNEDSGRHDILSWLLPILIGVYLIVMNILLINLLIAIFSSSYNRIEQETELLWSVQSVKLTFEYLEELYIPPPLNLIDYSIRIIMFLWKKYMRCCGENKNIECLRIGKSKTFNKVEETKIDTSASINSVISHLTKFPDDSLNDLMIEVAGNVAKIGERLNNIEQKLKTIM</sequence>
<feature type="transmembrane region" description="Helical" evidence="5">
    <location>
        <begin position="756"/>
        <end position="776"/>
    </location>
</feature>
<feature type="transmembrane region" description="Helical" evidence="5">
    <location>
        <begin position="690"/>
        <end position="709"/>
    </location>
</feature>
<evidence type="ECO:0000256" key="4">
    <source>
        <dbReference type="ARBA" id="ARBA00023136"/>
    </source>
</evidence>
<dbReference type="Proteomes" id="UP000549394">
    <property type="component" value="Unassembled WGS sequence"/>
</dbReference>
<feature type="transmembrane region" description="Helical" evidence="5">
    <location>
        <begin position="590"/>
        <end position="612"/>
    </location>
</feature>
<dbReference type="GO" id="GO:0030001">
    <property type="term" value="P:metal ion transport"/>
    <property type="evidence" value="ECO:0007669"/>
    <property type="project" value="TreeGrafter"/>
</dbReference>
<dbReference type="PANTHER" id="PTHR13800:SF12">
    <property type="entry name" value="TRANSIENT RECEPTOR POTENTIAL CATION CHANNEL SUBFAMILY M MEMBER-LIKE 2"/>
    <property type="match status" value="1"/>
</dbReference>
<proteinExistence type="predicted"/>
<keyword evidence="3 5" id="KW-1133">Transmembrane helix</keyword>
<name>A0A7I8V8R7_9ANNE</name>
<feature type="transmembrane region" description="Helical" evidence="5">
    <location>
        <begin position="824"/>
        <end position="849"/>
    </location>
</feature>
<protein>
    <recommendedName>
        <fullName evidence="6">Ion transport domain-containing protein</fullName>
    </recommendedName>
</protein>
<keyword evidence="8" id="KW-1185">Reference proteome</keyword>
<comment type="caution">
    <text evidence="7">The sequence shown here is derived from an EMBL/GenBank/DDBJ whole genome shotgun (WGS) entry which is preliminary data.</text>
</comment>
<dbReference type="EMBL" id="CAJFCJ010000002">
    <property type="protein sequence ID" value="CAD5112623.1"/>
    <property type="molecule type" value="Genomic_DNA"/>
</dbReference>
<dbReference type="Pfam" id="PF00520">
    <property type="entry name" value="Ion_trans"/>
    <property type="match status" value="1"/>
</dbReference>
<feature type="transmembrane region" description="Helical" evidence="5">
    <location>
        <begin position="716"/>
        <end position="736"/>
    </location>
</feature>
<dbReference type="InterPro" id="IPR050927">
    <property type="entry name" value="TRPM"/>
</dbReference>
<evidence type="ECO:0000256" key="2">
    <source>
        <dbReference type="ARBA" id="ARBA00022692"/>
    </source>
</evidence>
<feature type="transmembrane region" description="Helical" evidence="5">
    <location>
        <begin position="619"/>
        <end position="636"/>
    </location>
</feature>
<dbReference type="AlphaFoldDB" id="A0A7I8V8R7"/>
<feature type="domain" description="Ion transport" evidence="6">
    <location>
        <begin position="681"/>
        <end position="860"/>
    </location>
</feature>
<dbReference type="GO" id="GO:0005261">
    <property type="term" value="F:monoatomic cation channel activity"/>
    <property type="evidence" value="ECO:0007669"/>
    <property type="project" value="TreeGrafter"/>
</dbReference>
<keyword evidence="4 5" id="KW-0472">Membrane</keyword>